<gene>
    <name evidence="9" type="ORF">ACFSUQ_05980</name>
</gene>
<dbReference type="PANTHER" id="PTHR30472">
    <property type="entry name" value="FERRIC ENTEROBACTIN TRANSPORT SYSTEM PERMEASE PROTEIN"/>
    <property type="match status" value="1"/>
</dbReference>
<feature type="transmembrane region" description="Helical" evidence="8">
    <location>
        <begin position="318"/>
        <end position="337"/>
    </location>
</feature>
<organism evidence="9 10">
    <name type="scientific">Gulosibacter bifidus</name>
    <dbReference type="NCBI Taxonomy" id="272239"/>
    <lineage>
        <taxon>Bacteria</taxon>
        <taxon>Bacillati</taxon>
        <taxon>Actinomycetota</taxon>
        <taxon>Actinomycetes</taxon>
        <taxon>Micrococcales</taxon>
        <taxon>Microbacteriaceae</taxon>
        <taxon>Gulosibacter</taxon>
    </lineage>
</organism>
<comment type="subcellular location">
    <subcellularLocation>
        <location evidence="1">Cell membrane</location>
        <topology evidence="1">Multi-pass membrane protein</topology>
    </subcellularLocation>
</comment>
<evidence type="ECO:0000313" key="10">
    <source>
        <dbReference type="Proteomes" id="UP001597453"/>
    </source>
</evidence>
<evidence type="ECO:0000256" key="2">
    <source>
        <dbReference type="ARBA" id="ARBA00007935"/>
    </source>
</evidence>
<keyword evidence="4" id="KW-1003">Cell membrane</keyword>
<protein>
    <submittedName>
        <fullName evidence="9">FecCD family ABC transporter permease</fullName>
    </submittedName>
</protein>
<feature type="transmembrane region" description="Helical" evidence="8">
    <location>
        <begin position="32"/>
        <end position="53"/>
    </location>
</feature>
<sequence length="376" mass="38499">MTGVTASRPVSARLGKLHSKLRRKPHNTTGRYATGVLWAALGIGLAITVVVSLGSGQFVIAPDALWQSAARHFGFAPPAEIGSSAALTDAALWQVRVPRLLLGLLVGAALGIAGALAQSLFGNPLAEPGVIGITAGASLGAALSIGLGISWFGLVTTPVFAFAFGLATAFTVWLVARQITAQRSLSLLLVGIAINAIAGAATAFIFVVSSSTARDAVVFWQLGSVNGATWNAVIQTAIPLAVATVAMLPLLRKLDLLALGDRAAGHLGCNVRRLRVALMIGIALITGAAVSFAGIIGFVGLVVPHALRLMVGPAHRRLVPLSMVGGALLIAVADLLARTLIYGVDLPIGMMTSLIGAPVFLVLLRQTFSQRTGGAA</sequence>
<feature type="transmembrane region" description="Helical" evidence="8">
    <location>
        <begin position="129"/>
        <end position="153"/>
    </location>
</feature>
<accession>A0ABW5RJI2</accession>
<evidence type="ECO:0000256" key="3">
    <source>
        <dbReference type="ARBA" id="ARBA00022448"/>
    </source>
</evidence>
<keyword evidence="3" id="KW-0813">Transport</keyword>
<dbReference type="Pfam" id="PF01032">
    <property type="entry name" value="FecCD"/>
    <property type="match status" value="1"/>
</dbReference>
<dbReference type="RefSeq" id="WP_066056225.1">
    <property type="nucleotide sequence ID" value="NZ_JBHUNF010000003.1"/>
</dbReference>
<feature type="transmembrane region" description="Helical" evidence="8">
    <location>
        <begin position="100"/>
        <end position="117"/>
    </location>
</feature>
<feature type="transmembrane region" description="Helical" evidence="8">
    <location>
        <begin position="344"/>
        <end position="364"/>
    </location>
</feature>
<keyword evidence="10" id="KW-1185">Reference proteome</keyword>
<dbReference type="InterPro" id="IPR037294">
    <property type="entry name" value="ABC_BtuC-like"/>
</dbReference>
<proteinExistence type="inferred from homology"/>
<dbReference type="Proteomes" id="UP001597453">
    <property type="component" value="Unassembled WGS sequence"/>
</dbReference>
<dbReference type="InterPro" id="IPR000522">
    <property type="entry name" value="ABC_transptr_permease_BtuC"/>
</dbReference>
<keyword evidence="5 8" id="KW-0812">Transmembrane</keyword>
<dbReference type="EMBL" id="JBHUNF010000003">
    <property type="protein sequence ID" value="MFD2674846.1"/>
    <property type="molecule type" value="Genomic_DNA"/>
</dbReference>
<evidence type="ECO:0000256" key="1">
    <source>
        <dbReference type="ARBA" id="ARBA00004651"/>
    </source>
</evidence>
<evidence type="ECO:0000256" key="7">
    <source>
        <dbReference type="ARBA" id="ARBA00023136"/>
    </source>
</evidence>
<evidence type="ECO:0000256" key="5">
    <source>
        <dbReference type="ARBA" id="ARBA00022692"/>
    </source>
</evidence>
<keyword evidence="6 8" id="KW-1133">Transmembrane helix</keyword>
<feature type="transmembrane region" description="Helical" evidence="8">
    <location>
        <begin position="276"/>
        <end position="298"/>
    </location>
</feature>
<evidence type="ECO:0000256" key="8">
    <source>
        <dbReference type="SAM" id="Phobius"/>
    </source>
</evidence>
<evidence type="ECO:0000313" key="9">
    <source>
        <dbReference type="EMBL" id="MFD2674846.1"/>
    </source>
</evidence>
<dbReference type="Gene3D" id="1.10.3470.10">
    <property type="entry name" value="ABC transporter involved in vitamin B12 uptake, BtuC"/>
    <property type="match status" value="1"/>
</dbReference>
<feature type="transmembrane region" description="Helical" evidence="8">
    <location>
        <begin position="188"/>
        <end position="208"/>
    </location>
</feature>
<comment type="similarity">
    <text evidence="2">Belongs to the binding-protein-dependent transport system permease family. FecCD subfamily.</text>
</comment>
<feature type="transmembrane region" description="Helical" evidence="8">
    <location>
        <begin position="159"/>
        <end position="176"/>
    </location>
</feature>
<evidence type="ECO:0000256" key="6">
    <source>
        <dbReference type="ARBA" id="ARBA00022989"/>
    </source>
</evidence>
<name>A0ABW5RJI2_9MICO</name>
<comment type="caution">
    <text evidence="9">The sequence shown here is derived from an EMBL/GenBank/DDBJ whole genome shotgun (WGS) entry which is preliminary data.</text>
</comment>
<dbReference type="PANTHER" id="PTHR30472:SF25">
    <property type="entry name" value="ABC TRANSPORTER PERMEASE PROTEIN MJ0876-RELATED"/>
    <property type="match status" value="1"/>
</dbReference>
<reference evidence="10" key="1">
    <citation type="journal article" date="2019" name="Int. J. Syst. Evol. Microbiol.">
        <title>The Global Catalogue of Microorganisms (GCM) 10K type strain sequencing project: providing services to taxonomists for standard genome sequencing and annotation.</title>
        <authorList>
            <consortium name="The Broad Institute Genomics Platform"/>
            <consortium name="The Broad Institute Genome Sequencing Center for Infectious Disease"/>
            <person name="Wu L."/>
            <person name="Ma J."/>
        </authorList>
    </citation>
    <scope>NUCLEOTIDE SEQUENCE [LARGE SCALE GENOMIC DNA]</scope>
    <source>
        <strain evidence="10">TISTR 1511</strain>
    </source>
</reference>
<evidence type="ECO:0000256" key="4">
    <source>
        <dbReference type="ARBA" id="ARBA00022475"/>
    </source>
</evidence>
<feature type="transmembrane region" description="Helical" evidence="8">
    <location>
        <begin position="228"/>
        <end position="251"/>
    </location>
</feature>
<dbReference type="SUPFAM" id="SSF81345">
    <property type="entry name" value="ABC transporter involved in vitamin B12 uptake, BtuC"/>
    <property type="match status" value="1"/>
</dbReference>
<keyword evidence="7 8" id="KW-0472">Membrane</keyword>
<dbReference type="CDD" id="cd06550">
    <property type="entry name" value="TM_ABC_iron-siderophores_like"/>
    <property type="match status" value="1"/>
</dbReference>